<keyword evidence="1" id="KW-0472">Membrane</keyword>
<accession>Q2I7P2</accession>
<dbReference type="EMBL" id="DQ198146">
    <property type="protein sequence ID" value="ABB02701.1"/>
    <property type="molecule type" value="Genomic_DNA"/>
</dbReference>
<evidence type="ECO:0000313" key="2">
    <source>
        <dbReference type="EMBL" id="ABB02701.1"/>
    </source>
</evidence>
<feature type="transmembrane region" description="Helical" evidence="1">
    <location>
        <begin position="14"/>
        <end position="32"/>
    </location>
</feature>
<sequence>MTVEQAERIAQSQVVWAILFILLFGLVISYLIKTSETREKKLMDFYDASKLASQHREERLLSHLDKTTNKLSDIADSIISIQNEMSRMNDRIENFEKGNDK</sequence>
<name>Q2I7P2_9VIRU</name>
<proteinExistence type="predicted"/>
<keyword evidence="1" id="KW-0812">Transmembrane</keyword>
<organism evidence="2">
    <name type="scientific">Streptococcus phage 700P1</name>
    <dbReference type="NCBI Taxonomy" id="350104"/>
    <lineage>
        <taxon>Viruses</taxon>
    </lineage>
</organism>
<keyword evidence="1" id="KW-1133">Transmembrane helix</keyword>
<reference evidence="2" key="1">
    <citation type="journal article" date="2008" name="Vet. Microbiol.">
        <title>Characterization of a bacteriophage lysin (Ply700) from Streptococcus uberis.</title>
        <authorList>
            <person name="Celia L.K."/>
            <person name="Nelson D."/>
            <person name="Kerr D.E."/>
        </authorList>
    </citation>
    <scope>NUCLEOTIDE SEQUENCE</scope>
</reference>
<evidence type="ECO:0000256" key="1">
    <source>
        <dbReference type="SAM" id="Phobius"/>
    </source>
</evidence>
<protein>
    <submittedName>
        <fullName evidence="2">Hypothetical phage-associated protein</fullName>
    </submittedName>
</protein>